<sequence length="197" mass="21817">MNSSTTSAQLVLPGVPDTVDTARVVEQMVRRAASMGYESWWRRAESVGFCAHPIQLIGADEYGRQRVVWTRCNNRRAHICPSCSDLYARDTWQLVHAGAAGGHHGMPTTVGSHPQVFLTLTAPSFGAVHTATMSQDKTAQVCRDQHRIGGYRRCPHGKPLWCNTTHDYSAPLVGQPLCPECYDYAGHVLFTWGLLHD</sequence>
<dbReference type="InterPro" id="IPR046828">
    <property type="entry name" value="RepSA"/>
</dbReference>
<keyword evidence="1" id="KW-0614">Plasmid</keyword>
<proteinExistence type="predicted"/>
<dbReference type="AlphaFoldDB" id="A0A5Q5BT51"/>
<dbReference type="Pfam" id="PF20199">
    <property type="entry name" value="RepSA"/>
    <property type="match status" value="1"/>
</dbReference>
<evidence type="ECO:0000313" key="1">
    <source>
        <dbReference type="EMBL" id="ABG11691.1"/>
    </source>
</evidence>
<organism evidence="1">
    <name type="scientific">Mycobacterium sp. (strain MCS)</name>
    <dbReference type="NCBI Taxonomy" id="164756"/>
    <lineage>
        <taxon>Bacteria</taxon>
        <taxon>Bacillati</taxon>
        <taxon>Actinomycetota</taxon>
        <taxon>Actinomycetes</taxon>
        <taxon>Mycobacteriales</taxon>
        <taxon>Mycobacteriaceae</taxon>
        <taxon>Mycobacterium</taxon>
    </lineage>
</organism>
<protein>
    <submittedName>
        <fullName evidence="1">Plasmid replication initiator protein</fullName>
    </submittedName>
</protein>
<gene>
    <name evidence="1" type="ordered locus">Mmcs_5591</name>
</gene>
<geneLocation type="plasmid" evidence="1">
    <name>Plasmid1</name>
</geneLocation>
<reference evidence="1" key="1">
    <citation type="submission" date="2006-06" db="EMBL/GenBank/DDBJ databases">
        <title>Complete sequence of plasmid of Mycobacterium sp. MCS.</title>
        <authorList>
            <consortium name="US DOE Joint Genome Institute"/>
            <person name="Copeland A."/>
            <person name="Lucas S."/>
            <person name="Lapidus A."/>
            <person name="Barry K."/>
            <person name="Detter J.C."/>
            <person name="Glavina del Rio T."/>
            <person name="Hammon N."/>
            <person name="Israni S."/>
            <person name="Dalin E."/>
            <person name="Tice H."/>
            <person name="Pitluck S."/>
            <person name="Martinez M."/>
            <person name="Schmutz J."/>
            <person name="Larimer F."/>
            <person name="Land M."/>
            <person name="Hauser L."/>
            <person name="Kyrpides N."/>
            <person name="Kim E."/>
            <person name="Miller C.D."/>
            <person name="Hughes J.E."/>
            <person name="Anderson A.J."/>
            <person name="Sims R.C."/>
            <person name="Richardson P."/>
        </authorList>
    </citation>
    <scope>NUCLEOTIDE SEQUENCE [LARGE SCALE GENOMIC DNA]</scope>
    <source>
        <strain evidence="1">MCS</strain>
        <plasmid evidence="1">Plasmid1</plasmid>
    </source>
</reference>
<dbReference type="KEGG" id="mmc:Mmcs_5591"/>
<accession>A0A5Q5BT51</accession>
<name>A0A5Q5BT51_MYCSS</name>
<dbReference type="EMBL" id="CP000385">
    <property type="protein sequence ID" value="ABG11691.1"/>
    <property type="molecule type" value="Genomic_DNA"/>
</dbReference>